<accession>A0AC60PK49</accession>
<proteinExistence type="predicted"/>
<feature type="non-terminal residue" evidence="1">
    <location>
        <position position="111"/>
    </location>
</feature>
<dbReference type="EMBL" id="JABSTQ010010458">
    <property type="protein sequence ID" value="KAG0420893.1"/>
    <property type="molecule type" value="Genomic_DNA"/>
</dbReference>
<name>A0AC60PK49_IXOPE</name>
<protein>
    <submittedName>
        <fullName evidence="1">Uncharacterized protein</fullName>
    </submittedName>
</protein>
<reference evidence="1 2" key="1">
    <citation type="journal article" date="2020" name="Cell">
        <title>Large-Scale Comparative Analyses of Tick Genomes Elucidate Their Genetic Diversity and Vector Capacities.</title>
        <authorList>
            <consortium name="Tick Genome and Microbiome Consortium (TIGMIC)"/>
            <person name="Jia N."/>
            <person name="Wang J."/>
            <person name="Shi W."/>
            <person name="Du L."/>
            <person name="Sun Y."/>
            <person name="Zhan W."/>
            <person name="Jiang J.F."/>
            <person name="Wang Q."/>
            <person name="Zhang B."/>
            <person name="Ji P."/>
            <person name="Bell-Sakyi L."/>
            <person name="Cui X.M."/>
            <person name="Yuan T.T."/>
            <person name="Jiang B.G."/>
            <person name="Yang W.F."/>
            <person name="Lam T.T."/>
            <person name="Chang Q.C."/>
            <person name="Ding S.J."/>
            <person name="Wang X.J."/>
            <person name="Zhu J.G."/>
            <person name="Ruan X.D."/>
            <person name="Zhao L."/>
            <person name="Wei J.T."/>
            <person name="Ye R.Z."/>
            <person name="Que T.C."/>
            <person name="Du C.H."/>
            <person name="Zhou Y.H."/>
            <person name="Cheng J.X."/>
            <person name="Dai P.F."/>
            <person name="Guo W.B."/>
            <person name="Han X.H."/>
            <person name="Huang E.J."/>
            <person name="Li L.F."/>
            <person name="Wei W."/>
            <person name="Gao Y.C."/>
            <person name="Liu J.Z."/>
            <person name="Shao H.Z."/>
            <person name="Wang X."/>
            <person name="Wang C.C."/>
            <person name="Yang T.C."/>
            <person name="Huo Q.B."/>
            <person name="Li W."/>
            <person name="Chen H.Y."/>
            <person name="Chen S.E."/>
            <person name="Zhou L.G."/>
            <person name="Ni X.B."/>
            <person name="Tian J.H."/>
            <person name="Sheng Y."/>
            <person name="Liu T."/>
            <person name="Pan Y.S."/>
            <person name="Xia L.Y."/>
            <person name="Li J."/>
            <person name="Zhao F."/>
            <person name="Cao W.C."/>
        </authorList>
    </citation>
    <scope>NUCLEOTIDE SEQUENCE [LARGE SCALE GENOMIC DNA]</scope>
    <source>
        <strain evidence="1">Iper-2018</strain>
    </source>
</reference>
<dbReference type="Proteomes" id="UP000805193">
    <property type="component" value="Unassembled WGS sequence"/>
</dbReference>
<keyword evidence="2" id="KW-1185">Reference proteome</keyword>
<gene>
    <name evidence="1" type="ORF">HPB47_003196</name>
</gene>
<sequence length="111" mass="12668">MPLERLNLMAAGRATLENLGYHTVGETRDKQRIPLDLGNKIRVAPILRNMHPEQHKEQRRAREETRRKRYQGKAESARYTNAAKYTEKGAYAACSVDGTRKELASSTVRSQ</sequence>
<evidence type="ECO:0000313" key="1">
    <source>
        <dbReference type="EMBL" id="KAG0420893.1"/>
    </source>
</evidence>
<comment type="caution">
    <text evidence="1">The sequence shown here is derived from an EMBL/GenBank/DDBJ whole genome shotgun (WGS) entry which is preliminary data.</text>
</comment>
<organism evidence="1 2">
    <name type="scientific">Ixodes persulcatus</name>
    <name type="common">Taiga tick</name>
    <dbReference type="NCBI Taxonomy" id="34615"/>
    <lineage>
        <taxon>Eukaryota</taxon>
        <taxon>Metazoa</taxon>
        <taxon>Ecdysozoa</taxon>
        <taxon>Arthropoda</taxon>
        <taxon>Chelicerata</taxon>
        <taxon>Arachnida</taxon>
        <taxon>Acari</taxon>
        <taxon>Parasitiformes</taxon>
        <taxon>Ixodida</taxon>
        <taxon>Ixodoidea</taxon>
        <taxon>Ixodidae</taxon>
        <taxon>Ixodinae</taxon>
        <taxon>Ixodes</taxon>
    </lineage>
</organism>
<evidence type="ECO:0000313" key="2">
    <source>
        <dbReference type="Proteomes" id="UP000805193"/>
    </source>
</evidence>